<proteinExistence type="predicted"/>
<name>A0AA39WT72_9PEZI</name>
<organism evidence="1 2">
    <name type="scientific">Bombardia bombarda</name>
    <dbReference type="NCBI Taxonomy" id="252184"/>
    <lineage>
        <taxon>Eukaryota</taxon>
        <taxon>Fungi</taxon>
        <taxon>Dikarya</taxon>
        <taxon>Ascomycota</taxon>
        <taxon>Pezizomycotina</taxon>
        <taxon>Sordariomycetes</taxon>
        <taxon>Sordariomycetidae</taxon>
        <taxon>Sordariales</taxon>
        <taxon>Lasiosphaeriaceae</taxon>
        <taxon>Bombardia</taxon>
    </lineage>
</organism>
<dbReference type="AlphaFoldDB" id="A0AA39WT72"/>
<reference evidence="1" key="1">
    <citation type="submission" date="2023-06" db="EMBL/GenBank/DDBJ databases">
        <title>Genome-scale phylogeny and comparative genomics of the fungal order Sordariales.</title>
        <authorList>
            <consortium name="Lawrence Berkeley National Laboratory"/>
            <person name="Hensen N."/>
            <person name="Bonometti L."/>
            <person name="Westerberg I."/>
            <person name="Brannstrom I.O."/>
            <person name="Guillou S."/>
            <person name="Cros-Aarteil S."/>
            <person name="Calhoun S."/>
            <person name="Haridas S."/>
            <person name="Kuo A."/>
            <person name="Mondo S."/>
            <person name="Pangilinan J."/>
            <person name="Riley R."/>
            <person name="LaButti K."/>
            <person name="Andreopoulos B."/>
            <person name="Lipzen A."/>
            <person name="Chen C."/>
            <person name="Yanf M."/>
            <person name="Daum C."/>
            <person name="Ng V."/>
            <person name="Clum A."/>
            <person name="Steindorff A."/>
            <person name="Ohm R."/>
            <person name="Martin F."/>
            <person name="Silar P."/>
            <person name="Natvig D."/>
            <person name="Lalanne C."/>
            <person name="Gautier V."/>
            <person name="Ament-velasquez S.L."/>
            <person name="Kruys A."/>
            <person name="Hutchinson M.I."/>
            <person name="Powell A.J."/>
            <person name="Barry K."/>
            <person name="Miller A.N."/>
            <person name="Grigoriev I.V."/>
            <person name="Debuchy R."/>
            <person name="Gladieux P."/>
            <person name="Thoren M.H."/>
            <person name="Johannesson H."/>
        </authorList>
    </citation>
    <scope>NUCLEOTIDE SEQUENCE</scope>
    <source>
        <strain evidence="1">SMH3391-2</strain>
    </source>
</reference>
<sequence length="800" mass="91124">MINLWLQWADDHAERNPSPYDLKCVKEFMTDIAFAIDPIEELVTGEKIPAENTILVYWRQFTAGWYRQDDAIPKDITLSMRNFIIFDLPKLIGVAKSKRARRFGTKNHFVHLGRQLWENDWVEYQSPATRVYDWAQFLAMVCSSSRIGEYIESSCRAGSDRGMYYKFAVFRNEHGNKEFAIQLVRDAKNLTHTPGKRPEHTLYEGLGPMPLLCNPMIPILAILVANKAFRDYHSLEDLLAIEPLDDEMIHPNAFSNRLRALGVRAGYPRPPTIHDFRAEGLFWINQFYDAATRMKYASHINPDTYGQFYQPNNSGADGQGSCFGSELRSIVSDLFRGLTVERNPQLVQALPAQQYEALRATPKFVELEEELATPLKLNGPDASRRRKLHAERRQLIEKELRKWQHLQPYRQRVAGHSDPPPCYHRNIFSRIRFLMPERDRLASDLSRVDTLRSPAGLRAIRDMITLCEANAEVVLRPGLEPDMCLCTDLTTHQQIASCSPTAVDTGSSYDSRHIYHCVKKSHGFAELCFLCSEWVFCEDQWSDHCRHHLNQPGMLPAHCDPLIYSGVLATAGYCVFCMGDPSLAPEVRLRQFLDRGSWKDHTYAHYTNYVRSLDARPIVCPHPRRCDAIFDSVQSFKFHLLDDHCPDFVKEPHSLLEQDGDVKSATIGRKRAQYVEAVNAGDAGPKYEFMDETAAVALRHASTIDSCAHLALSIPNDSLPKGIDVGNRRSTDIDYSWPCSPEYPGPAHSSHLPTIQCHRQYPLPSLKPQQPQCITIKIFLIEILVCLACTQCTDADGFVN</sequence>
<protein>
    <submittedName>
        <fullName evidence="1">Uncharacterized protein</fullName>
    </submittedName>
</protein>
<comment type="caution">
    <text evidence="1">The sequence shown here is derived from an EMBL/GenBank/DDBJ whole genome shotgun (WGS) entry which is preliminary data.</text>
</comment>
<evidence type="ECO:0000313" key="1">
    <source>
        <dbReference type="EMBL" id="KAK0621131.1"/>
    </source>
</evidence>
<accession>A0AA39WT72</accession>
<dbReference type="PANTHER" id="PTHR37535:SF3">
    <property type="entry name" value="FLUG DOMAIN-CONTAINING PROTEIN"/>
    <property type="match status" value="1"/>
</dbReference>
<dbReference type="PANTHER" id="PTHR37535">
    <property type="entry name" value="FLUG DOMAIN PROTEIN"/>
    <property type="match status" value="1"/>
</dbReference>
<evidence type="ECO:0000313" key="2">
    <source>
        <dbReference type="Proteomes" id="UP001174934"/>
    </source>
</evidence>
<keyword evidence="2" id="KW-1185">Reference proteome</keyword>
<dbReference type="EMBL" id="JAULSR010000004">
    <property type="protein sequence ID" value="KAK0621131.1"/>
    <property type="molecule type" value="Genomic_DNA"/>
</dbReference>
<dbReference type="Proteomes" id="UP001174934">
    <property type="component" value="Unassembled WGS sequence"/>
</dbReference>
<gene>
    <name evidence="1" type="ORF">B0T17DRAFT_276620</name>
</gene>